<feature type="signal peptide" evidence="5">
    <location>
        <begin position="1"/>
        <end position="28"/>
    </location>
</feature>
<dbReference type="GO" id="GO:0005615">
    <property type="term" value="C:extracellular space"/>
    <property type="evidence" value="ECO:0007669"/>
    <property type="project" value="InterPro"/>
</dbReference>
<evidence type="ECO:0000313" key="6">
    <source>
        <dbReference type="EMBL" id="CAG11891.1"/>
    </source>
</evidence>
<dbReference type="STRING" id="99883.ENSTNIP00000021514"/>
<name>Q4RI91_TETNG</name>
<dbReference type="Pfam" id="PF05782">
    <property type="entry name" value="ECM1"/>
    <property type="match status" value="2"/>
</dbReference>
<evidence type="ECO:0000256" key="5">
    <source>
        <dbReference type="SAM" id="SignalP"/>
    </source>
</evidence>
<evidence type="ECO:0000256" key="1">
    <source>
        <dbReference type="ARBA" id="ARBA00004613"/>
    </source>
</evidence>
<reference evidence="6" key="2">
    <citation type="submission" date="2004-02" db="EMBL/GenBank/DDBJ databases">
        <authorList>
            <consortium name="Genoscope"/>
            <consortium name="Whitehead Institute Centre for Genome Research"/>
        </authorList>
    </citation>
    <scope>NUCLEOTIDE SEQUENCE</scope>
</reference>
<keyword evidence="5" id="KW-0732">Signal</keyword>
<comment type="subcellular location">
    <subcellularLocation>
        <location evidence="1">Secreted</location>
    </subcellularLocation>
</comment>
<dbReference type="SUPFAM" id="SSF48552">
    <property type="entry name" value="Serum albumin-like"/>
    <property type="match status" value="3"/>
</dbReference>
<gene>
    <name evidence="6" type="ORF">GSTENG00033984001</name>
</gene>
<dbReference type="PANTHER" id="PTHR16776:SF3">
    <property type="entry name" value="EXTRACELLULAR MATRIX PROTEIN 1"/>
    <property type="match status" value="1"/>
</dbReference>
<dbReference type="Ensembl" id="ENSTNIT00000021749.1">
    <property type="protein sequence ID" value="ENSTNIP00000021514.1"/>
    <property type="gene ID" value="ENSTNIG00000018346.1"/>
</dbReference>
<evidence type="ECO:0000256" key="3">
    <source>
        <dbReference type="ARBA" id="ARBA00022737"/>
    </source>
</evidence>
<dbReference type="OrthoDB" id="9889855at2759"/>
<evidence type="ECO:0000256" key="4">
    <source>
        <dbReference type="SAM" id="MobiDB-lite"/>
    </source>
</evidence>
<dbReference type="PANTHER" id="PTHR16776">
    <property type="entry name" value="EXTRACELLULAR MATRIX PROTEIN 1"/>
    <property type="match status" value="1"/>
</dbReference>
<proteinExistence type="predicted"/>
<accession>Q4RI91</accession>
<feature type="region of interest" description="Disordered" evidence="4">
    <location>
        <begin position="247"/>
        <end position="281"/>
    </location>
</feature>
<dbReference type="InterPro" id="IPR020858">
    <property type="entry name" value="Serum_albumin-like"/>
</dbReference>
<dbReference type="GeneTree" id="ENSGT00390000006215"/>
<dbReference type="InterPro" id="IPR008605">
    <property type="entry name" value="ECM1"/>
</dbReference>
<dbReference type="GO" id="GO:0007165">
    <property type="term" value="P:signal transduction"/>
    <property type="evidence" value="ECO:0007669"/>
    <property type="project" value="InterPro"/>
</dbReference>
<dbReference type="EMBL" id="CAAE01015044">
    <property type="protein sequence ID" value="CAG11891.1"/>
    <property type="molecule type" value="Genomic_DNA"/>
</dbReference>
<reference evidence="6 8" key="1">
    <citation type="journal article" date="2004" name="Nature">
        <title>Genome duplication in the teleost fish Tetraodon nigroviridis reveals the early vertebrate proto-karyotype.</title>
        <authorList>
            <person name="Jaillon O."/>
            <person name="Aury J.-M."/>
            <person name="Brunet F."/>
            <person name="Petit J.-L."/>
            <person name="Stange-Thomann N."/>
            <person name="Mauceli E."/>
            <person name="Bouneau L."/>
            <person name="Fischer C."/>
            <person name="Ozouf-Costaz C."/>
            <person name="Bernot A."/>
            <person name="Nicaud S."/>
            <person name="Jaffe D."/>
            <person name="Fisher S."/>
            <person name="Lutfalla G."/>
            <person name="Dossat C."/>
            <person name="Segurens B."/>
            <person name="Dasilva C."/>
            <person name="Salanoubat M."/>
            <person name="Levy M."/>
            <person name="Boudet N."/>
            <person name="Castellano S."/>
            <person name="Anthouard V."/>
            <person name="Jubin C."/>
            <person name="Castelli V."/>
            <person name="Katinka M."/>
            <person name="Vacherie B."/>
            <person name="Biemont C."/>
            <person name="Skalli Z."/>
            <person name="Cattolico L."/>
            <person name="Poulain J."/>
            <person name="De Berardinis V."/>
            <person name="Cruaud C."/>
            <person name="Duprat S."/>
            <person name="Brottier P."/>
            <person name="Coutanceau J.-P."/>
            <person name="Gouzy J."/>
            <person name="Parra G."/>
            <person name="Lardier G."/>
            <person name="Chapple C."/>
            <person name="McKernan K.J."/>
            <person name="McEwan P."/>
            <person name="Bosak S."/>
            <person name="Kellis M."/>
            <person name="Volff J.-N."/>
            <person name="Guigo R."/>
            <person name="Zody M.C."/>
            <person name="Mesirov J."/>
            <person name="Lindblad-Toh K."/>
            <person name="Birren B."/>
            <person name="Nusbaum C."/>
            <person name="Kahn D."/>
            <person name="Robinson-Rechavi M."/>
            <person name="Laudet V."/>
            <person name="Schachter V."/>
            <person name="Quetier F."/>
            <person name="Saurin W."/>
            <person name="Scarpelli C."/>
            <person name="Wincker P."/>
            <person name="Lander E.S."/>
            <person name="Weissenbach J."/>
            <person name="Roest Crollius H."/>
        </authorList>
    </citation>
    <scope>NUCLEOTIDE SEQUENCE [LARGE SCALE GENOMIC DNA]</scope>
</reference>
<organism evidence="6">
    <name type="scientific">Tetraodon nigroviridis</name>
    <name type="common">Spotted green pufferfish</name>
    <name type="synonym">Chelonodon nigroviridis</name>
    <dbReference type="NCBI Taxonomy" id="99883"/>
    <lineage>
        <taxon>Eukaryota</taxon>
        <taxon>Metazoa</taxon>
        <taxon>Chordata</taxon>
        <taxon>Craniata</taxon>
        <taxon>Vertebrata</taxon>
        <taxon>Euteleostomi</taxon>
        <taxon>Actinopterygii</taxon>
        <taxon>Neopterygii</taxon>
        <taxon>Teleostei</taxon>
        <taxon>Neoteleostei</taxon>
        <taxon>Acanthomorphata</taxon>
        <taxon>Eupercaria</taxon>
        <taxon>Tetraodontiformes</taxon>
        <taxon>Tetradontoidea</taxon>
        <taxon>Tetraodontidae</taxon>
        <taxon>Tetraodon</taxon>
    </lineage>
</organism>
<keyword evidence="3" id="KW-0677">Repeat</keyword>
<dbReference type="Gene3D" id="1.10.246.10">
    <property type="match status" value="3"/>
</dbReference>
<reference evidence="7" key="3">
    <citation type="submission" date="2025-05" db="UniProtKB">
        <authorList>
            <consortium name="Ensembl"/>
        </authorList>
    </citation>
    <scope>IDENTIFICATION</scope>
</reference>
<dbReference type="OMA" id="CCRCRSH"/>
<dbReference type="Proteomes" id="UP000007303">
    <property type="component" value="Unassembled WGS sequence"/>
</dbReference>
<protein>
    <submittedName>
        <fullName evidence="6">(spotted green pufferfish) hypothetical protein</fullName>
    </submittedName>
    <submittedName>
        <fullName evidence="7">Extracellular matrix protein 1b</fullName>
    </submittedName>
</protein>
<dbReference type="AlphaFoldDB" id="Q4RI91"/>
<sequence length="498" mass="56518">MDSSRLLLCSSALWLVVLGSASLDLSDGSDHEVEQSEITFDHERMLQRMITVPVPDIMQRPVDLSELFDLKDFVRVPQPENSDSQRVRGPARPRSFQYHVQFPLARPSSDNLQAICSHSAHRPRYPKTYFPSSGYGQQKRRADAVNNAEFWFSGCCEKNATWGSETTLCCATQAWKRHIESFCKEDTSVKDLIYQCCRLDGRKQLDCFHNDAPNPSYDPTEELPVSPIATTTEFSFEPSTCQRPVETQHSFQERSNKHQEKKRKQPPSSQKASINFPPGRPTADNVESLCQNQKLRPLYSVKCLAGPHYKLLTRQTKSMNRIEKGFKQCCKKKQGVLECVEQKWREELDTFCEKQSGKKRGVQCCLQDLAAVDRFKCFQDAAPDPHYNVTSANEGPTLKKVCEVHKLIKKKFPAALPLKAFVSHCCPLAEETRTACFEQKIRETSTNMCSSKKNSSPALRRCCSAATEDAPGCFFKLVMDAVTKVAHNKKRKRCPLQS</sequence>
<keyword evidence="2" id="KW-0964">Secreted</keyword>
<dbReference type="GO" id="GO:0030500">
    <property type="term" value="P:regulation of bone mineralization"/>
    <property type="evidence" value="ECO:0007669"/>
    <property type="project" value="TreeGrafter"/>
</dbReference>
<evidence type="ECO:0000313" key="7">
    <source>
        <dbReference type="Ensembl" id="ENSTNIP00000021514.1"/>
    </source>
</evidence>
<keyword evidence="8" id="KW-1185">Reference proteome</keyword>
<dbReference type="HOGENOM" id="CLU_044482_0_0_1"/>
<feature type="chain" id="PRO_5014105029" evidence="5">
    <location>
        <begin position="29"/>
        <end position="498"/>
    </location>
</feature>
<evidence type="ECO:0000256" key="2">
    <source>
        <dbReference type="ARBA" id="ARBA00022525"/>
    </source>
</evidence>
<evidence type="ECO:0000313" key="8">
    <source>
        <dbReference type="Proteomes" id="UP000007303"/>
    </source>
</evidence>
<dbReference type="KEGG" id="tng:GSTEN00033984G001"/>